<protein>
    <submittedName>
        <fullName evidence="2">Uncharacterized protein</fullName>
    </submittedName>
</protein>
<reference evidence="2" key="2">
    <citation type="submission" date="2018-05" db="EMBL/GenBank/DDBJ databases">
        <title>OmerRS3 (Oryza meridionalis Reference Sequence Version 3).</title>
        <authorList>
            <person name="Zhang J."/>
            <person name="Kudrna D."/>
            <person name="Lee S."/>
            <person name="Talag J."/>
            <person name="Welchert J."/>
            <person name="Wing R.A."/>
        </authorList>
    </citation>
    <scope>NUCLEOTIDE SEQUENCE [LARGE SCALE GENOMIC DNA]</scope>
    <source>
        <strain evidence="2">cv. OR44</strain>
    </source>
</reference>
<dbReference type="HOGENOM" id="CLU_2798267_0_0_1"/>
<name>A0A0E0CSP1_9ORYZ</name>
<evidence type="ECO:0000256" key="1">
    <source>
        <dbReference type="SAM" id="MobiDB-lite"/>
    </source>
</evidence>
<evidence type="ECO:0000313" key="3">
    <source>
        <dbReference type="Proteomes" id="UP000008021"/>
    </source>
</evidence>
<organism evidence="2">
    <name type="scientific">Oryza meridionalis</name>
    <dbReference type="NCBI Taxonomy" id="40149"/>
    <lineage>
        <taxon>Eukaryota</taxon>
        <taxon>Viridiplantae</taxon>
        <taxon>Streptophyta</taxon>
        <taxon>Embryophyta</taxon>
        <taxon>Tracheophyta</taxon>
        <taxon>Spermatophyta</taxon>
        <taxon>Magnoliopsida</taxon>
        <taxon>Liliopsida</taxon>
        <taxon>Poales</taxon>
        <taxon>Poaceae</taxon>
        <taxon>BOP clade</taxon>
        <taxon>Oryzoideae</taxon>
        <taxon>Oryzeae</taxon>
        <taxon>Oryzinae</taxon>
        <taxon>Oryza</taxon>
    </lineage>
</organism>
<dbReference type="AlphaFoldDB" id="A0A0E0CSP1"/>
<sequence length="68" mass="7228">MPRRRGVEASAPGKMRGSAKMGRPGAPGSSRSPAPTACATTTTAVKAAMVWRGEEARQRGRWEGLEFL</sequence>
<accession>A0A0E0CSP1</accession>
<feature type="region of interest" description="Disordered" evidence="1">
    <location>
        <begin position="1"/>
        <end position="38"/>
    </location>
</feature>
<proteinExistence type="predicted"/>
<dbReference type="EnsemblPlants" id="OMERI02G34170.1">
    <property type="protein sequence ID" value="OMERI02G34170.1"/>
    <property type="gene ID" value="OMERI02G34170"/>
</dbReference>
<feature type="compositionally biased region" description="Low complexity" evidence="1">
    <location>
        <begin position="22"/>
        <end position="38"/>
    </location>
</feature>
<dbReference type="Gramene" id="OMERI02G34170.1">
    <property type="protein sequence ID" value="OMERI02G34170.1"/>
    <property type="gene ID" value="OMERI02G34170"/>
</dbReference>
<keyword evidence="3" id="KW-1185">Reference proteome</keyword>
<reference evidence="2" key="1">
    <citation type="submission" date="2015-04" db="UniProtKB">
        <authorList>
            <consortium name="EnsemblPlants"/>
        </authorList>
    </citation>
    <scope>IDENTIFICATION</scope>
</reference>
<dbReference type="Proteomes" id="UP000008021">
    <property type="component" value="Chromosome 2"/>
</dbReference>
<evidence type="ECO:0000313" key="2">
    <source>
        <dbReference type="EnsemblPlants" id="OMERI02G34170.1"/>
    </source>
</evidence>